<comment type="caution">
    <text evidence="2">The sequence shown here is derived from an EMBL/GenBank/DDBJ whole genome shotgun (WGS) entry which is preliminary data.</text>
</comment>
<keyword evidence="1" id="KW-0812">Transmembrane</keyword>
<keyword evidence="3" id="KW-1185">Reference proteome</keyword>
<proteinExistence type="predicted"/>
<sequence>MEFSKMGIIAASTKEPNVSGRSGGHHQRSEVISHLGPAVQVALQFQRILSVVSLSVLLRTYFLASHLLFVSRIVAWQAFVASRFVLFKTAVVSRVASQAAWNCKSMRRLRKKCEYEFYTFILGAGGNNLFCMMFWPGWWLMGFLTLAIWSCVG</sequence>
<protein>
    <submittedName>
        <fullName evidence="2">Uncharacterized protein</fullName>
    </submittedName>
</protein>
<dbReference type="Proteomes" id="UP001390339">
    <property type="component" value="Unassembled WGS sequence"/>
</dbReference>
<gene>
    <name evidence="2" type="ORF">PGQ11_006039</name>
</gene>
<evidence type="ECO:0000256" key="1">
    <source>
        <dbReference type="SAM" id="Phobius"/>
    </source>
</evidence>
<dbReference type="EMBL" id="JAPCWZ010000004">
    <property type="protein sequence ID" value="KAK8867461.1"/>
    <property type="molecule type" value="Genomic_DNA"/>
</dbReference>
<accession>A0ABR2ISX8</accession>
<organism evidence="2 3">
    <name type="scientific">Apiospora arundinis</name>
    <dbReference type="NCBI Taxonomy" id="335852"/>
    <lineage>
        <taxon>Eukaryota</taxon>
        <taxon>Fungi</taxon>
        <taxon>Dikarya</taxon>
        <taxon>Ascomycota</taxon>
        <taxon>Pezizomycotina</taxon>
        <taxon>Sordariomycetes</taxon>
        <taxon>Xylariomycetidae</taxon>
        <taxon>Amphisphaeriales</taxon>
        <taxon>Apiosporaceae</taxon>
        <taxon>Apiospora</taxon>
    </lineage>
</organism>
<feature type="transmembrane region" description="Helical" evidence="1">
    <location>
        <begin position="75"/>
        <end position="96"/>
    </location>
</feature>
<keyword evidence="1" id="KW-1133">Transmembrane helix</keyword>
<evidence type="ECO:0000313" key="2">
    <source>
        <dbReference type="EMBL" id="KAK8867461.1"/>
    </source>
</evidence>
<feature type="transmembrane region" description="Helical" evidence="1">
    <location>
        <begin position="48"/>
        <end position="69"/>
    </location>
</feature>
<keyword evidence="1" id="KW-0472">Membrane</keyword>
<feature type="transmembrane region" description="Helical" evidence="1">
    <location>
        <begin position="117"/>
        <end position="135"/>
    </location>
</feature>
<reference evidence="2 3" key="1">
    <citation type="journal article" date="2024" name="IMA Fungus">
        <title>Apiospora arundinis, a panoply of carbohydrate-active enzymes and secondary metabolites.</title>
        <authorList>
            <person name="Sorensen T."/>
            <person name="Petersen C."/>
            <person name="Muurmann A.T."/>
            <person name="Christiansen J.V."/>
            <person name="Brundto M.L."/>
            <person name="Overgaard C.K."/>
            <person name="Boysen A.T."/>
            <person name="Wollenberg R.D."/>
            <person name="Larsen T.O."/>
            <person name="Sorensen J.L."/>
            <person name="Nielsen K.L."/>
            <person name="Sondergaard T.E."/>
        </authorList>
    </citation>
    <scope>NUCLEOTIDE SEQUENCE [LARGE SCALE GENOMIC DNA]</scope>
    <source>
        <strain evidence="2 3">AAU 773</strain>
    </source>
</reference>
<evidence type="ECO:0000313" key="3">
    <source>
        <dbReference type="Proteomes" id="UP001390339"/>
    </source>
</evidence>
<name>A0ABR2ISX8_9PEZI</name>